<protein>
    <submittedName>
        <fullName evidence="1">Uncharacterized protein</fullName>
    </submittedName>
</protein>
<comment type="caution">
    <text evidence="1">The sequence shown here is derived from an EMBL/GenBank/DDBJ whole genome shotgun (WGS) entry which is preliminary data.</text>
</comment>
<keyword evidence="2" id="KW-1185">Reference proteome</keyword>
<dbReference type="Proteomes" id="UP001476798">
    <property type="component" value="Unassembled WGS sequence"/>
</dbReference>
<name>A0ABV0PI87_9TELE</name>
<sequence>MINQVLFFININPNISAHSGSRDEELTSCQLSTISMPQYNPSSGNPNQLLPHFLTAPFEKIPHNKQRGSGPGCSPHHRHTHFLSADNIIFPLNSLLAFMSIHGSPAEDCFFFNAPSE</sequence>
<accession>A0ABV0PI87</accession>
<dbReference type="EMBL" id="JAHRIO010074480">
    <property type="protein sequence ID" value="MEQ2183163.1"/>
    <property type="molecule type" value="Genomic_DNA"/>
</dbReference>
<evidence type="ECO:0000313" key="1">
    <source>
        <dbReference type="EMBL" id="MEQ2183163.1"/>
    </source>
</evidence>
<proteinExistence type="predicted"/>
<organism evidence="1 2">
    <name type="scientific">Goodea atripinnis</name>
    <dbReference type="NCBI Taxonomy" id="208336"/>
    <lineage>
        <taxon>Eukaryota</taxon>
        <taxon>Metazoa</taxon>
        <taxon>Chordata</taxon>
        <taxon>Craniata</taxon>
        <taxon>Vertebrata</taxon>
        <taxon>Euteleostomi</taxon>
        <taxon>Actinopterygii</taxon>
        <taxon>Neopterygii</taxon>
        <taxon>Teleostei</taxon>
        <taxon>Neoteleostei</taxon>
        <taxon>Acanthomorphata</taxon>
        <taxon>Ovalentaria</taxon>
        <taxon>Atherinomorphae</taxon>
        <taxon>Cyprinodontiformes</taxon>
        <taxon>Goodeidae</taxon>
        <taxon>Goodea</taxon>
    </lineage>
</organism>
<evidence type="ECO:0000313" key="2">
    <source>
        <dbReference type="Proteomes" id="UP001476798"/>
    </source>
</evidence>
<reference evidence="1 2" key="1">
    <citation type="submission" date="2021-06" db="EMBL/GenBank/DDBJ databases">
        <authorList>
            <person name="Palmer J.M."/>
        </authorList>
    </citation>
    <scope>NUCLEOTIDE SEQUENCE [LARGE SCALE GENOMIC DNA]</scope>
    <source>
        <strain evidence="1 2">GA_2019</strain>
        <tissue evidence="1">Muscle</tissue>
    </source>
</reference>
<gene>
    <name evidence="1" type="ORF">GOODEAATRI_029805</name>
</gene>